<feature type="domain" description="GGDEF" evidence="4">
    <location>
        <begin position="151"/>
        <end position="282"/>
    </location>
</feature>
<name>A0AA44F687_AGRTU</name>
<comment type="caution">
    <text evidence="5">The sequence shown here is derived from an EMBL/GenBank/DDBJ whole genome shotgun (WGS) entry which is preliminary data.</text>
</comment>
<dbReference type="InterPro" id="IPR043128">
    <property type="entry name" value="Rev_trsase/Diguanyl_cyclase"/>
</dbReference>
<proteinExistence type="predicted"/>
<dbReference type="Gene3D" id="3.30.70.270">
    <property type="match status" value="1"/>
</dbReference>
<dbReference type="GO" id="GO:0043709">
    <property type="term" value="P:cell adhesion involved in single-species biofilm formation"/>
    <property type="evidence" value="ECO:0007669"/>
    <property type="project" value="TreeGrafter"/>
</dbReference>
<gene>
    <name evidence="5" type="ORF">G6M46_18705</name>
</gene>
<dbReference type="PANTHER" id="PTHR45138:SF9">
    <property type="entry name" value="DIGUANYLATE CYCLASE DGCM-RELATED"/>
    <property type="match status" value="1"/>
</dbReference>
<protein>
    <recommendedName>
        <fullName evidence="1">diguanylate cyclase</fullName>
        <ecNumber evidence="1">2.7.7.65</ecNumber>
    </recommendedName>
</protein>
<feature type="transmembrane region" description="Helical" evidence="3">
    <location>
        <begin position="88"/>
        <end position="111"/>
    </location>
</feature>
<dbReference type="EMBL" id="JAAMAY010000030">
    <property type="protein sequence ID" value="NTC30167.1"/>
    <property type="molecule type" value="Genomic_DNA"/>
</dbReference>
<dbReference type="AlphaFoldDB" id="A0AA44F687"/>
<dbReference type="InterPro" id="IPR029787">
    <property type="entry name" value="Nucleotide_cyclase"/>
</dbReference>
<dbReference type="PANTHER" id="PTHR45138">
    <property type="entry name" value="REGULATORY COMPONENTS OF SENSORY TRANSDUCTION SYSTEM"/>
    <property type="match status" value="1"/>
</dbReference>
<dbReference type="SMART" id="SM00267">
    <property type="entry name" value="GGDEF"/>
    <property type="match status" value="1"/>
</dbReference>
<dbReference type="EC" id="2.7.7.65" evidence="1"/>
<reference evidence="5" key="1">
    <citation type="journal article" date="2020" name="Science">
        <title>Unexpected conservation and global transmission of agrobacterial virulence plasmids.</title>
        <authorList>
            <person name="Weisberg A.J."/>
            <person name="Davis E.W. 2nd"/>
            <person name="Tabima J."/>
            <person name="Belcher M.S."/>
            <person name="Miller M."/>
            <person name="Kuo C.H."/>
            <person name="Loper J.E."/>
            <person name="Grunwald N.J."/>
            <person name="Putnam M.L."/>
            <person name="Chang J.H."/>
        </authorList>
    </citation>
    <scope>NUCLEOTIDE SEQUENCE</scope>
    <source>
        <strain evidence="5">17-1853-1a</strain>
    </source>
</reference>
<evidence type="ECO:0000256" key="3">
    <source>
        <dbReference type="SAM" id="Phobius"/>
    </source>
</evidence>
<dbReference type="SUPFAM" id="SSF55073">
    <property type="entry name" value="Nucleotide cyclase"/>
    <property type="match status" value="1"/>
</dbReference>
<evidence type="ECO:0000256" key="2">
    <source>
        <dbReference type="ARBA" id="ARBA00034247"/>
    </source>
</evidence>
<dbReference type="GO" id="GO:1902201">
    <property type="term" value="P:negative regulation of bacterial-type flagellum-dependent cell motility"/>
    <property type="evidence" value="ECO:0007669"/>
    <property type="project" value="TreeGrafter"/>
</dbReference>
<dbReference type="GO" id="GO:0005886">
    <property type="term" value="C:plasma membrane"/>
    <property type="evidence" value="ECO:0007669"/>
    <property type="project" value="TreeGrafter"/>
</dbReference>
<keyword evidence="3" id="KW-0472">Membrane</keyword>
<dbReference type="Proteomes" id="UP000702952">
    <property type="component" value="Unassembled WGS sequence"/>
</dbReference>
<dbReference type="InterPro" id="IPR050469">
    <property type="entry name" value="Diguanylate_Cyclase"/>
</dbReference>
<evidence type="ECO:0000313" key="5">
    <source>
        <dbReference type="EMBL" id="NTC30167.1"/>
    </source>
</evidence>
<evidence type="ECO:0000313" key="6">
    <source>
        <dbReference type="Proteomes" id="UP000702952"/>
    </source>
</evidence>
<keyword evidence="3" id="KW-1133">Transmembrane helix</keyword>
<feature type="transmembrane region" description="Helical" evidence="3">
    <location>
        <begin position="54"/>
        <end position="76"/>
    </location>
</feature>
<dbReference type="Pfam" id="PF00990">
    <property type="entry name" value="GGDEF"/>
    <property type="match status" value="1"/>
</dbReference>
<dbReference type="GO" id="GO:0052621">
    <property type="term" value="F:diguanylate cyclase activity"/>
    <property type="evidence" value="ECO:0007669"/>
    <property type="project" value="UniProtKB-EC"/>
</dbReference>
<dbReference type="NCBIfam" id="TIGR00254">
    <property type="entry name" value="GGDEF"/>
    <property type="match status" value="1"/>
</dbReference>
<organism evidence="5 6">
    <name type="scientific">Agrobacterium tumefaciens</name>
    <dbReference type="NCBI Taxonomy" id="358"/>
    <lineage>
        <taxon>Bacteria</taxon>
        <taxon>Pseudomonadati</taxon>
        <taxon>Pseudomonadota</taxon>
        <taxon>Alphaproteobacteria</taxon>
        <taxon>Hyphomicrobiales</taxon>
        <taxon>Rhizobiaceae</taxon>
        <taxon>Rhizobium/Agrobacterium group</taxon>
        <taxon>Agrobacterium</taxon>
        <taxon>Agrobacterium tumefaciens complex</taxon>
    </lineage>
</organism>
<accession>A0AA44F687</accession>
<sequence length="290" mass="31980">MRHSTAWVIFMSIYIADRVSGQLSRFLSELVAITTFTVATPDGWRRLDPVQSSFRLACLIASIAAVICVVAILTMAQLDLVSDLSNGLTIGLVLSTTISFTVGFLICWLNARQMQLLIQSHERFAQLSQTDALTGLHNRLGLYSNCVHLSTPYCVAFIDIDHFKSVNDRYGHLAGDMVISSVAKTIREGFDEAAHVARMGGEEFVVVHTLAPDRFLEQCEGVREKIATTTVHFQDLQISTTISIGVALRGNREIFEKVMHNADMALYEAKRSGRNRICSSGAKGGRQIIA</sequence>
<comment type="catalytic activity">
    <reaction evidence="2">
        <text>2 GTP = 3',3'-c-di-GMP + 2 diphosphate</text>
        <dbReference type="Rhea" id="RHEA:24898"/>
        <dbReference type="ChEBI" id="CHEBI:33019"/>
        <dbReference type="ChEBI" id="CHEBI:37565"/>
        <dbReference type="ChEBI" id="CHEBI:58805"/>
        <dbReference type="EC" id="2.7.7.65"/>
    </reaction>
</comment>
<evidence type="ECO:0000259" key="4">
    <source>
        <dbReference type="PROSITE" id="PS50887"/>
    </source>
</evidence>
<evidence type="ECO:0000256" key="1">
    <source>
        <dbReference type="ARBA" id="ARBA00012528"/>
    </source>
</evidence>
<dbReference type="CDD" id="cd01949">
    <property type="entry name" value="GGDEF"/>
    <property type="match status" value="1"/>
</dbReference>
<dbReference type="InterPro" id="IPR000160">
    <property type="entry name" value="GGDEF_dom"/>
</dbReference>
<keyword evidence="3" id="KW-0812">Transmembrane</keyword>
<dbReference type="PROSITE" id="PS50887">
    <property type="entry name" value="GGDEF"/>
    <property type="match status" value="1"/>
</dbReference>